<name>A0A1H2UGV1_9FLAO</name>
<reference evidence="3" key="1">
    <citation type="submission" date="2016-10" db="EMBL/GenBank/DDBJ databases">
        <authorList>
            <person name="Varghese N."/>
            <person name="Submissions S."/>
        </authorList>
    </citation>
    <scope>NUCLEOTIDE SEQUENCE [LARGE SCALE GENOMIC DNA]</scope>
    <source>
        <strain evidence="3">DSM 15718</strain>
    </source>
</reference>
<protein>
    <recommendedName>
        <fullName evidence="1">GmrSD restriction endonucleases N-terminal domain-containing protein</fullName>
    </recommendedName>
</protein>
<dbReference type="Proteomes" id="UP000198569">
    <property type="component" value="Unassembled WGS sequence"/>
</dbReference>
<dbReference type="InterPro" id="IPR004919">
    <property type="entry name" value="GmrSD_N"/>
</dbReference>
<proteinExistence type="predicted"/>
<dbReference type="OrthoDB" id="9798761at2"/>
<dbReference type="PANTHER" id="PTHR35149:SF1">
    <property type="entry name" value="DUF5655 DOMAIN-CONTAINING PROTEIN"/>
    <property type="match status" value="1"/>
</dbReference>
<dbReference type="Pfam" id="PF03235">
    <property type="entry name" value="GmrSD_N"/>
    <property type="match status" value="1"/>
</dbReference>
<dbReference type="EMBL" id="FNMV01000003">
    <property type="protein sequence ID" value="SDW55317.1"/>
    <property type="molecule type" value="Genomic_DNA"/>
</dbReference>
<dbReference type="STRING" id="229203.SAMN05444338_103167"/>
<evidence type="ECO:0000259" key="1">
    <source>
        <dbReference type="Pfam" id="PF03235"/>
    </source>
</evidence>
<feature type="domain" description="GmrSD restriction endonucleases N-terminal" evidence="1">
    <location>
        <begin position="17"/>
        <end position="233"/>
    </location>
</feature>
<keyword evidence="3" id="KW-1185">Reference proteome</keyword>
<evidence type="ECO:0000313" key="2">
    <source>
        <dbReference type="EMBL" id="SDW55317.1"/>
    </source>
</evidence>
<accession>A0A1H2UGV1</accession>
<organism evidence="2 3">
    <name type="scientific">Flavobacterium degerlachei</name>
    <dbReference type="NCBI Taxonomy" id="229203"/>
    <lineage>
        <taxon>Bacteria</taxon>
        <taxon>Pseudomonadati</taxon>
        <taxon>Bacteroidota</taxon>
        <taxon>Flavobacteriia</taxon>
        <taxon>Flavobacteriales</taxon>
        <taxon>Flavobacteriaceae</taxon>
        <taxon>Flavobacterium</taxon>
    </lineage>
</organism>
<dbReference type="PANTHER" id="PTHR35149">
    <property type="entry name" value="SLL5132 PROTEIN"/>
    <property type="match status" value="1"/>
</dbReference>
<evidence type="ECO:0000313" key="3">
    <source>
        <dbReference type="Proteomes" id="UP000198569"/>
    </source>
</evidence>
<sequence>MEENQIKTLTVTELLGMNFFIPEYQRGYRWTKTNVLQLLNDIWEYRQESNNRNTFYCLQPVVVRQAEWQDINGITIKGYELIDGQQRLTTLHRILTYLTLEYLQNNLKSEGYSDDLYSIYYKTRLESKTFLETNNSDNTKPDLYYMSEAYNTIKDWFEDGKRGIPRQVKDEMLKIILPSIIRNDKGEKQLPEWSVQVIWYEIKDITQKSEELFTRLNRGKIPLTSAELIKAKFVNSDSFKGMSDDDKIKRRTQLVQIWDEIENQLNNPKFWAFISNESLTKYSNKIEHLFDIVANKKPSEKDPLYSFIHFFDDRETAKSLWEKWIKVEEIYRSLAYWYSNKNLYHKIGFLIATGTQIGALISIKNKNTKENFENQINDLIANTIDEDWEDLSYDKPNEHSKIINVLLLTNIEITRTNNNSNEFFPFEMYKSITKSLEHIHAQNIEGLNENRRDEWFKWLHSHTNILLNVTNEKEKAQKLIDEVNSIDEKTYKYEDFKGLSEKILALIPNDNTNENEYLHKIQNMALLGLEENISLGNSVFEVKRRKIIEMDKTGAFIPLATKRVFLKYYSPENNQRYSVWTEEERDAYLKEIRNRVELYKPLIIDTNA</sequence>
<dbReference type="RefSeq" id="WP_091430126.1">
    <property type="nucleotide sequence ID" value="NZ_FNMV01000003.1"/>
</dbReference>
<gene>
    <name evidence="2" type="ORF">SAMN05444338_103167</name>
</gene>
<dbReference type="AlphaFoldDB" id="A0A1H2UGV1"/>